<dbReference type="SUPFAM" id="SSF144232">
    <property type="entry name" value="HIT/MYND zinc finger-like"/>
    <property type="match status" value="1"/>
</dbReference>
<evidence type="ECO:0000313" key="6">
    <source>
        <dbReference type="EMBL" id="KZT33936.1"/>
    </source>
</evidence>
<dbReference type="Pfam" id="PF01753">
    <property type="entry name" value="zf-MYND"/>
    <property type="match status" value="1"/>
</dbReference>
<gene>
    <name evidence="6" type="ORF">SISSUDRAFT_362847</name>
</gene>
<evidence type="ECO:0000256" key="1">
    <source>
        <dbReference type="ARBA" id="ARBA00022723"/>
    </source>
</evidence>
<dbReference type="InterPro" id="IPR002893">
    <property type="entry name" value="Znf_MYND"/>
</dbReference>
<feature type="domain" description="MYND-type" evidence="5">
    <location>
        <begin position="240"/>
        <end position="277"/>
    </location>
</feature>
<dbReference type="PROSITE" id="PS50865">
    <property type="entry name" value="ZF_MYND_2"/>
    <property type="match status" value="1"/>
</dbReference>
<evidence type="ECO:0000256" key="2">
    <source>
        <dbReference type="ARBA" id="ARBA00022771"/>
    </source>
</evidence>
<organism evidence="6 7">
    <name type="scientific">Sistotremastrum suecicum HHB10207 ss-3</name>
    <dbReference type="NCBI Taxonomy" id="1314776"/>
    <lineage>
        <taxon>Eukaryota</taxon>
        <taxon>Fungi</taxon>
        <taxon>Dikarya</taxon>
        <taxon>Basidiomycota</taxon>
        <taxon>Agaricomycotina</taxon>
        <taxon>Agaricomycetes</taxon>
        <taxon>Sistotremastrales</taxon>
        <taxon>Sistotremastraceae</taxon>
        <taxon>Sistotremastrum</taxon>
    </lineage>
</organism>
<keyword evidence="7" id="KW-1185">Reference proteome</keyword>
<evidence type="ECO:0000313" key="7">
    <source>
        <dbReference type="Proteomes" id="UP000076798"/>
    </source>
</evidence>
<evidence type="ECO:0000259" key="5">
    <source>
        <dbReference type="PROSITE" id="PS50865"/>
    </source>
</evidence>
<dbReference type="GO" id="GO:0008270">
    <property type="term" value="F:zinc ion binding"/>
    <property type="evidence" value="ECO:0007669"/>
    <property type="project" value="UniProtKB-KW"/>
</dbReference>
<dbReference type="Proteomes" id="UP000076798">
    <property type="component" value="Unassembled WGS sequence"/>
</dbReference>
<accession>A0A165Z4V8</accession>
<evidence type="ECO:0000256" key="3">
    <source>
        <dbReference type="ARBA" id="ARBA00022833"/>
    </source>
</evidence>
<dbReference type="AlphaFoldDB" id="A0A165Z4V8"/>
<dbReference type="Gene3D" id="6.10.140.2220">
    <property type="match status" value="1"/>
</dbReference>
<dbReference type="EMBL" id="KV428209">
    <property type="protein sequence ID" value="KZT33936.1"/>
    <property type="molecule type" value="Genomic_DNA"/>
</dbReference>
<sequence>MSEHEHLSRSETLRLLRSLGVDLPADTKSSDKWLRNKLTQALNYAQLAPQKFSSSQIDFSNHMDYALKPLKSKIVQTNLYESVMDGLLDGSDQFACMRNAIGVMCDEWDMGYRKLSFEKEGKSCGILIRIISVVKSSKGGPSMILLFKSVNMEALKSAPEFRQWSRSSDGEQDTLRPHHSNSVLEQKLLYRLLSINAMRVADAYRPDRSDFEHDFTLSFLRPIGPLTMSDLGKLNAEAGCFICGSNDNHLRCTGCQSIIYCSKACQKEDWKRHKPLCNSLAGGTWTTLDFSPTNNLFTSQINRFHRSDQQLKIKKPNEGPPPNIHSDQPFLIKIQVNAFGSLVYDRARSFEWNVLSAEKPDTWAACHDMARTGFLGAKCYRWAKRESDWKLSICVDRVPDEMPKW</sequence>
<proteinExistence type="predicted"/>
<reference evidence="6 7" key="1">
    <citation type="journal article" date="2016" name="Mol. Biol. Evol.">
        <title>Comparative Genomics of Early-Diverging Mushroom-Forming Fungi Provides Insights into the Origins of Lignocellulose Decay Capabilities.</title>
        <authorList>
            <person name="Nagy L.G."/>
            <person name="Riley R."/>
            <person name="Tritt A."/>
            <person name="Adam C."/>
            <person name="Daum C."/>
            <person name="Floudas D."/>
            <person name="Sun H."/>
            <person name="Yadav J.S."/>
            <person name="Pangilinan J."/>
            <person name="Larsson K.H."/>
            <person name="Matsuura K."/>
            <person name="Barry K."/>
            <person name="Labutti K."/>
            <person name="Kuo R."/>
            <person name="Ohm R.A."/>
            <person name="Bhattacharya S.S."/>
            <person name="Shirouzu T."/>
            <person name="Yoshinaga Y."/>
            <person name="Martin F.M."/>
            <person name="Grigoriev I.V."/>
            <person name="Hibbett D.S."/>
        </authorList>
    </citation>
    <scope>NUCLEOTIDE SEQUENCE [LARGE SCALE GENOMIC DNA]</scope>
    <source>
        <strain evidence="6 7">HHB10207 ss-3</strain>
    </source>
</reference>
<keyword evidence="1" id="KW-0479">Metal-binding</keyword>
<keyword evidence="3" id="KW-0862">Zinc</keyword>
<name>A0A165Z4V8_9AGAM</name>
<protein>
    <recommendedName>
        <fullName evidence="5">MYND-type domain-containing protein</fullName>
    </recommendedName>
</protein>
<evidence type="ECO:0000256" key="4">
    <source>
        <dbReference type="PROSITE-ProRule" id="PRU00134"/>
    </source>
</evidence>
<dbReference type="OrthoDB" id="341421at2759"/>
<dbReference type="PROSITE" id="PS01360">
    <property type="entry name" value="ZF_MYND_1"/>
    <property type="match status" value="1"/>
</dbReference>
<dbReference type="STRING" id="1314776.A0A165Z4V8"/>
<keyword evidence="2 4" id="KW-0863">Zinc-finger</keyword>